<evidence type="ECO:0000313" key="2">
    <source>
        <dbReference type="Proteomes" id="UP001596147"/>
    </source>
</evidence>
<gene>
    <name evidence="1" type="ORF">ACFPM4_08265</name>
</gene>
<dbReference type="PROSITE" id="PS51365">
    <property type="entry name" value="RENAL_DIPEPTIDASE_2"/>
    <property type="match status" value="1"/>
</dbReference>
<dbReference type="InterPro" id="IPR032466">
    <property type="entry name" value="Metal_Hydrolase"/>
</dbReference>
<dbReference type="Pfam" id="PF01244">
    <property type="entry name" value="Peptidase_M19"/>
    <property type="match status" value="1"/>
</dbReference>
<organism evidence="1 2">
    <name type="scientific">Lederbergia graminis</name>
    <dbReference type="NCBI Taxonomy" id="735518"/>
    <lineage>
        <taxon>Bacteria</taxon>
        <taxon>Bacillati</taxon>
        <taxon>Bacillota</taxon>
        <taxon>Bacilli</taxon>
        <taxon>Bacillales</taxon>
        <taxon>Bacillaceae</taxon>
        <taxon>Lederbergia</taxon>
    </lineage>
</organism>
<dbReference type="PANTHER" id="PTHR10443">
    <property type="entry name" value="MICROSOMAL DIPEPTIDASE"/>
    <property type="match status" value="1"/>
</dbReference>
<accession>A0ABW0LJT4</accession>
<name>A0ABW0LJT4_9BACI</name>
<dbReference type="CDD" id="cd01301">
    <property type="entry name" value="rDP_like"/>
    <property type="match status" value="1"/>
</dbReference>
<protein>
    <submittedName>
        <fullName evidence="1">Dipeptidase</fullName>
    </submittedName>
</protein>
<comment type="caution">
    <text evidence="1">The sequence shown here is derived from an EMBL/GenBank/DDBJ whole genome shotgun (WGS) entry which is preliminary data.</text>
</comment>
<dbReference type="RefSeq" id="WP_382350398.1">
    <property type="nucleotide sequence ID" value="NZ_JBHSMC010000011.1"/>
</dbReference>
<sequence length="311" mass="35501">MKIIDLHCDVLYKLWLSKGKLRFLDSPELDANFHRLQQGRVKVQCFAIFIPDHVNTEEKFSAAIKQVHYFKQMILNNKRMKQIQNWGDFFTLKTDEIGAMLTLEGVDCIGNDISKLHILHELGVKSVGLTWNFANLAADGVGEERGAGLTNFGKEIVSFHNEHGILTDVSHLSERAFWDVMERAKYPIASHSNSKKLCPHPRNLTDEQADQLFQKNGIIHVVYHPPFITNKEKANIADLIKHIDHFCELGGVENIGLGSDFDGIELHVNNLENSGKQQNLINELLKYYSEEQVKGFAAKNFLKFIKRNFQS</sequence>
<proteinExistence type="predicted"/>
<keyword evidence="2" id="KW-1185">Reference proteome</keyword>
<dbReference type="PANTHER" id="PTHR10443:SF12">
    <property type="entry name" value="DIPEPTIDASE"/>
    <property type="match status" value="1"/>
</dbReference>
<reference evidence="2" key="1">
    <citation type="journal article" date="2019" name="Int. J. Syst. Evol. Microbiol.">
        <title>The Global Catalogue of Microorganisms (GCM) 10K type strain sequencing project: providing services to taxonomists for standard genome sequencing and annotation.</title>
        <authorList>
            <consortium name="The Broad Institute Genomics Platform"/>
            <consortium name="The Broad Institute Genome Sequencing Center for Infectious Disease"/>
            <person name="Wu L."/>
            <person name="Ma J."/>
        </authorList>
    </citation>
    <scope>NUCLEOTIDE SEQUENCE [LARGE SCALE GENOMIC DNA]</scope>
    <source>
        <strain evidence="2">CGMCC 1.12237</strain>
    </source>
</reference>
<evidence type="ECO:0000313" key="1">
    <source>
        <dbReference type="EMBL" id="MFC5464746.1"/>
    </source>
</evidence>
<dbReference type="EMBL" id="JBHSMC010000011">
    <property type="protein sequence ID" value="MFC5464746.1"/>
    <property type="molecule type" value="Genomic_DNA"/>
</dbReference>
<dbReference type="InterPro" id="IPR008257">
    <property type="entry name" value="Pept_M19"/>
</dbReference>
<dbReference type="Gene3D" id="3.20.20.140">
    <property type="entry name" value="Metal-dependent hydrolases"/>
    <property type="match status" value="1"/>
</dbReference>
<dbReference type="SUPFAM" id="SSF51556">
    <property type="entry name" value="Metallo-dependent hydrolases"/>
    <property type="match status" value="1"/>
</dbReference>
<dbReference type="Proteomes" id="UP001596147">
    <property type="component" value="Unassembled WGS sequence"/>
</dbReference>